<dbReference type="AlphaFoldDB" id="A0A561BM14"/>
<dbReference type="Proteomes" id="UP000318380">
    <property type="component" value="Unassembled WGS sequence"/>
</dbReference>
<reference evidence="1 2" key="1">
    <citation type="submission" date="2019-06" db="EMBL/GenBank/DDBJ databases">
        <title>Sequencing the genomes of 1000 actinobacteria strains.</title>
        <authorList>
            <person name="Klenk H.-P."/>
        </authorList>
    </citation>
    <scope>NUCLEOTIDE SEQUENCE [LARGE SCALE GENOMIC DNA]</scope>
    <source>
        <strain evidence="1 2">DSM 24683</strain>
    </source>
</reference>
<accession>A0A561BM14</accession>
<dbReference type="OrthoDB" id="5124141at2"/>
<dbReference type="EMBL" id="VIVK01000001">
    <property type="protein sequence ID" value="TWD79857.1"/>
    <property type="molecule type" value="Genomic_DNA"/>
</dbReference>
<name>A0A561BM14_9ACTN</name>
<protein>
    <recommendedName>
        <fullName evidence="3">Secreted protein</fullName>
    </recommendedName>
</protein>
<keyword evidence="2" id="KW-1185">Reference proteome</keyword>
<evidence type="ECO:0000313" key="1">
    <source>
        <dbReference type="EMBL" id="TWD79857.1"/>
    </source>
</evidence>
<dbReference type="RefSeq" id="WP_145803333.1">
    <property type="nucleotide sequence ID" value="NZ_VIVK01000001.1"/>
</dbReference>
<evidence type="ECO:0000313" key="2">
    <source>
        <dbReference type="Proteomes" id="UP000318380"/>
    </source>
</evidence>
<gene>
    <name evidence="1" type="ORF">FB561_0923</name>
</gene>
<proteinExistence type="predicted"/>
<comment type="caution">
    <text evidence="1">The sequence shown here is derived from an EMBL/GenBank/DDBJ whole genome shotgun (WGS) entry which is preliminary data.</text>
</comment>
<organism evidence="1 2">
    <name type="scientific">Kribbella amoyensis</name>
    <dbReference type="NCBI Taxonomy" id="996641"/>
    <lineage>
        <taxon>Bacteria</taxon>
        <taxon>Bacillati</taxon>
        <taxon>Actinomycetota</taxon>
        <taxon>Actinomycetes</taxon>
        <taxon>Propionibacteriales</taxon>
        <taxon>Kribbellaceae</taxon>
        <taxon>Kribbella</taxon>
    </lineage>
</organism>
<evidence type="ECO:0008006" key="3">
    <source>
        <dbReference type="Google" id="ProtNLM"/>
    </source>
</evidence>
<sequence>MTGGRQRPILFLDVDGPLIPFGGQGTHPIYEPVPTGAGINPLVARINPALGPELAALGCEIVWASTWAQDANEAVAPRIGLPELAFVEWPPDDAPLPNGLHWKPRRSSPLHLGLRCGPTLDRRSLSLNPYRGFRLVLLGG</sequence>